<gene>
    <name evidence="1" type="ORF">RL72_02978</name>
    <name evidence="2" type="ORF">SAMN04488591_3295</name>
</gene>
<dbReference type="EMBL" id="JYIT01000083">
    <property type="protein sequence ID" value="KJL19932.1"/>
    <property type="molecule type" value="Genomic_DNA"/>
</dbReference>
<organism evidence="1 3">
    <name type="scientific">Microbacterium azadirachtae</name>
    <dbReference type="NCBI Taxonomy" id="582680"/>
    <lineage>
        <taxon>Bacteria</taxon>
        <taxon>Bacillati</taxon>
        <taxon>Actinomycetota</taxon>
        <taxon>Actinomycetes</taxon>
        <taxon>Micrococcales</taxon>
        <taxon>Microbacteriaceae</taxon>
        <taxon>Microbacterium</taxon>
    </lineage>
</organism>
<dbReference type="PATRIC" id="fig|582680.7.peg.3035"/>
<evidence type="ECO:0000313" key="3">
    <source>
        <dbReference type="Proteomes" id="UP000033448"/>
    </source>
</evidence>
<keyword evidence="3" id="KW-1185">Reference proteome</keyword>
<reference evidence="4" key="3">
    <citation type="submission" date="2016-10" db="EMBL/GenBank/DDBJ databases">
        <authorList>
            <person name="Varghese N."/>
            <person name="Submissions S."/>
        </authorList>
    </citation>
    <scope>NUCLEOTIDE SEQUENCE [LARGE SCALE GENOMIC DNA]</scope>
    <source>
        <strain evidence="4">CL127</strain>
    </source>
</reference>
<dbReference type="Proteomes" id="UP000198877">
    <property type="component" value="Unassembled WGS sequence"/>
</dbReference>
<sequence>MTTATFVPGPAPTRLTRLRDLPRRGLVAGGGHVREICGQWGAGGELHWMLQLVELRGPEGVLHLPPDAAHVLAGIGGPQVGVGPGAAVGLRKERVLHYAGAFLELRRPQLRAAELSRVLVLSSVPARATPSLVFSDLHGTTPLPADVRAVVVRSGRVSAGGSTATAMEALVLPDATRSDGAVASGPGAVADDARVLMVVG</sequence>
<dbReference type="AlphaFoldDB" id="A0A0F0KGA5"/>
<dbReference type="EMBL" id="FOYR01000004">
    <property type="protein sequence ID" value="SFR73703.1"/>
    <property type="molecule type" value="Genomic_DNA"/>
</dbReference>
<reference evidence="1 3" key="1">
    <citation type="submission" date="2015-02" db="EMBL/GenBank/DDBJ databases">
        <title>Draft genome sequences of ten Microbacterium spp. with emphasis on heavy metal contaminated environments.</title>
        <authorList>
            <person name="Corretto E."/>
        </authorList>
    </citation>
    <scope>NUCLEOTIDE SEQUENCE [LARGE SCALE GENOMIC DNA]</scope>
    <source>
        <strain evidence="1 3">DSM 23848</strain>
    </source>
</reference>
<reference evidence="2" key="2">
    <citation type="submission" date="2016-10" db="EMBL/GenBank/DDBJ databases">
        <authorList>
            <person name="de Groot N.N."/>
        </authorList>
    </citation>
    <scope>NUCLEOTIDE SEQUENCE [LARGE SCALE GENOMIC DNA]</scope>
    <source>
        <strain evidence="2">CL127</strain>
    </source>
</reference>
<proteinExistence type="predicted"/>
<protein>
    <recommendedName>
        <fullName evidence="5">HutD</fullName>
    </recommendedName>
</protein>
<accession>A0A0F0KGA5</accession>
<accession>A0A1I6J3Y6</accession>
<dbReference type="RefSeq" id="WP_045251607.1">
    <property type="nucleotide sequence ID" value="NZ_CP099706.1"/>
</dbReference>
<evidence type="ECO:0000313" key="1">
    <source>
        <dbReference type="EMBL" id="KJL19932.1"/>
    </source>
</evidence>
<name>A0A0F0KGA5_9MICO</name>
<dbReference type="Proteomes" id="UP000033448">
    <property type="component" value="Unassembled WGS sequence"/>
</dbReference>
<evidence type="ECO:0008006" key="5">
    <source>
        <dbReference type="Google" id="ProtNLM"/>
    </source>
</evidence>
<evidence type="ECO:0000313" key="4">
    <source>
        <dbReference type="Proteomes" id="UP000198877"/>
    </source>
</evidence>
<evidence type="ECO:0000313" key="2">
    <source>
        <dbReference type="EMBL" id="SFR73703.1"/>
    </source>
</evidence>
<dbReference type="OrthoDB" id="5107010at2"/>